<organism evidence="1 2">
    <name type="scientific">Nocardia iowensis</name>
    <dbReference type="NCBI Taxonomy" id="204891"/>
    <lineage>
        <taxon>Bacteria</taxon>
        <taxon>Bacillati</taxon>
        <taxon>Actinomycetota</taxon>
        <taxon>Actinomycetes</taxon>
        <taxon>Mycobacteriales</taxon>
        <taxon>Nocardiaceae</taxon>
        <taxon>Nocardia</taxon>
    </lineage>
</organism>
<dbReference type="Proteomes" id="UP000694257">
    <property type="component" value="Chromosome"/>
</dbReference>
<dbReference type="EMBL" id="CP078145">
    <property type="protein sequence ID" value="QXN95703.1"/>
    <property type="molecule type" value="Genomic_DNA"/>
</dbReference>
<reference evidence="1 2" key="1">
    <citation type="submission" date="2021-07" db="EMBL/GenBank/DDBJ databases">
        <title>Whole Genome Sequence of Nocardia Iowensis.</title>
        <authorList>
            <person name="Lamm A."/>
            <person name="Collins-Fairclough A.M."/>
            <person name="Bunk B."/>
            <person name="Sproer C."/>
        </authorList>
    </citation>
    <scope>NUCLEOTIDE SEQUENCE [LARGE SCALE GENOMIC DNA]</scope>
    <source>
        <strain evidence="1 2">NRRL 5646</strain>
    </source>
</reference>
<proteinExistence type="predicted"/>
<gene>
    <name evidence="1" type="ORF">KV110_21910</name>
</gene>
<sequence length="641" mass="68890">MNLNHLTRDGESAAHLLLRSGRNLRIVVAFPAGNSGAGLWFEPLATSADWVLDTPPEAQTSKDPRGRPLHGIRFEASIAAPEVALKRAVLSNVRVLRDYDQFGFVPTEIPVAPTTSDNTVTWARDRLDGAPGYRLSLDVLDGTVAAGRTITAGADGRIKLRVTAATGDTPLTPLSGSALLNGRERQLDSAKNTLTFLSYREKFLAGSWRFNTYFGRDTLISMMLLKPVLAPDALEAGIRAVLARLGPEGQVAHEEALSEFAILTHQRKSGTLSDTPILDYSMIDGNYLLAPVVAAYLLDDPAGAERASAYLNSDAAPLDKTTASIGQALVRNLRLVLSTTEAFARDPRYGNLIALQEGRDAGQWRDSGIGLGGGRYPYDVNAILAPAALEATARLLDNGVLDPFLNSDDRMELSFAAAAAKTWRAEAPRLFAVTIDGGQAKDAISAYAEKLGVPAQDALAAVDQGPVTFPAVSLDAAGTPIPIAHSDDTFDLLFGSPPPEVLDTQVSTLFRPFPFGLMTGAGLVVANPVFADPGLQDQFTNRDYHGTVVWSWMQAALASGLARQLDRTDLPQPVRDRLRTAQRTLWQAITAAEPMSNSELWSWRFADGRYQVAPYGANEGDVTESNAAQLWSSVYLAITPP</sequence>
<protein>
    <recommendedName>
        <fullName evidence="3">Lipoprotein</fullName>
    </recommendedName>
</protein>
<evidence type="ECO:0000313" key="1">
    <source>
        <dbReference type="EMBL" id="QXN95703.1"/>
    </source>
</evidence>
<keyword evidence="2" id="KW-1185">Reference proteome</keyword>
<accession>A0ABX8S1D3</accession>
<name>A0ABX8S1D3_NOCIO</name>
<evidence type="ECO:0000313" key="2">
    <source>
        <dbReference type="Proteomes" id="UP000694257"/>
    </source>
</evidence>
<evidence type="ECO:0008006" key="3">
    <source>
        <dbReference type="Google" id="ProtNLM"/>
    </source>
</evidence>